<dbReference type="Proteomes" id="UP000287651">
    <property type="component" value="Unassembled WGS sequence"/>
</dbReference>
<accession>A0A427AGL9</accession>
<dbReference type="AlphaFoldDB" id="A0A427AGL9"/>
<dbReference type="PROSITE" id="PS50222">
    <property type="entry name" value="EF_HAND_2"/>
    <property type="match status" value="1"/>
</dbReference>
<gene>
    <name evidence="4" type="ORF">B296_00031256</name>
</gene>
<evidence type="ECO:0000259" key="3">
    <source>
        <dbReference type="PROSITE" id="PS50222"/>
    </source>
</evidence>
<dbReference type="InterPro" id="IPR002048">
    <property type="entry name" value="EF_hand_dom"/>
</dbReference>
<name>A0A427AGL9_ENSVE</name>
<dbReference type="GO" id="GO:0005509">
    <property type="term" value="F:calcium ion binding"/>
    <property type="evidence" value="ECO:0007669"/>
    <property type="project" value="InterPro"/>
</dbReference>
<proteinExistence type="predicted"/>
<keyword evidence="1" id="KW-0106">Calcium</keyword>
<reference evidence="4 5" key="1">
    <citation type="journal article" date="2014" name="Agronomy (Basel)">
        <title>A Draft Genome Sequence for Ensete ventricosum, the Drought-Tolerant Tree Against Hunger.</title>
        <authorList>
            <person name="Harrison J."/>
            <person name="Moore K.A."/>
            <person name="Paszkiewicz K."/>
            <person name="Jones T."/>
            <person name="Grant M."/>
            <person name="Ambacheew D."/>
            <person name="Muzemil S."/>
            <person name="Studholme D.J."/>
        </authorList>
    </citation>
    <scope>NUCLEOTIDE SEQUENCE [LARGE SCALE GENOMIC DNA]</scope>
</reference>
<feature type="compositionally biased region" description="Basic and acidic residues" evidence="2">
    <location>
        <begin position="185"/>
        <end position="194"/>
    </location>
</feature>
<dbReference type="SMART" id="SM00054">
    <property type="entry name" value="EFh"/>
    <property type="match status" value="2"/>
</dbReference>
<dbReference type="Gene3D" id="1.10.238.10">
    <property type="entry name" value="EF-hand"/>
    <property type="match status" value="1"/>
</dbReference>
<feature type="region of interest" description="Disordered" evidence="2">
    <location>
        <begin position="148"/>
        <end position="194"/>
    </location>
</feature>
<dbReference type="Pfam" id="PF13202">
    <property type="entry name" value="EF-hand_5"/>
    <property type="match status" value="2"/>
</dbReference>
<comment type="caution">
    <text evidence="4">The sequence shown here is derived from an EMBL/GenBank/DDBJ whole genome shotgun (WGS) entry which is preliminary data.</text>
</comment>
<evidence type="ECO:0000313" key="5">
    <source>
        <dbReference type="Proteomes" id="UP000287651"/>
    </source>
</evidence>
<evidence type="ECO:0000256" key="1">
    <source>
        <dbReference type="ARBA" id="ARBA00022837"/>
    </source>
</evidence>
<protein>
    <recommendedName>
        <fullName evidence="3">EF-hand domain-containing protein</fullName>
    </recommendedName>
</protein>
<organism evidence="4 5">
    <name type="scientific">Ensete ventricosum</name>
    <name type="common">Abyssinian banana</name>
    <name type="synonym">Musa ensete</name>
    <dbReference type="NCBI Taxonomy" id="4639"/>
    <lineage>
        <taxon>Eukaryota</taxon>
        <taxon>Viridiplantae</taxon>
        <taxon>Streptophyta</taxon>
        <taxon>Embryophyta</taxon>
        <taxon>Tracheophyta</taxon>
        <taxon>Spermatophyta</taxon>
        <taxon>Magnoliopsida</taxon>
        <taxon>Liliopsida</taxon>
        <taxon>Zingiberales</taxon>
        <taxon>Musaceae</taxon>
        <taxon>Ensete</taxon>
    </lineage>
</organism>
<dbReference type="InterPro" id="IPR011992">
    <property type="entry name" value="EF-hand-dom_pair"/>
</dbReference>
<sequence length="247" mass="27932">MAIRTTSTATTTTRSVDGDMTVEEFKEWLMKFDTDRDGRISREELKRAIRSIRGRFSGWKSHRGIRFADSDGSGFIDEAEMGNLVEFARTNLGLKIVWEIAVPSCVLYSLCRQNFDQFKDHAGLAEEGRGNETIARLGGGRARMISKQEEGDEEFGSSFDSDQGYDEEADYEGREKEEEDEEIGREEACPGDQDRKSHNVAALVRYAGFSAIFDCSLVQMILQIAESRVSFDTKIDRFGVRTRSLFP</sequence>
<dbReference type="SUPFAM" id="SSF47473">
    <property type="entry name" value="EF-hand"/>
    <property type="match status" value="1"/>
</dbReference>
<dbReference type="EMBL" id="AMZH03002490">
    <property type="protein sequence ID" value="RRT75399.1"/>
    <property type="molecule type" value="Genomic_DNA"/>
</dbReference>
<evidence type="ECO:0000313" key="4">
    <source>
        <dbReference type="EMBL" id="RRT75399.1"/>
    </source>
</evidence>
<dbReference type="InterPro" id="IPR018247">
    <property type="entry name" value="EF_Hand_1_Ca_BS"/>
</dbReference>
<evidence type="ECO:0000256" key="2">
    <source>
        <dbReference type="SAM" id="MobiDB-lite"/>
    </source>
</evidence>
<dbReference type="PROSITE" id="PS00018">
    <property type="entry name" value="EF_HAND_1"/>
    <property type="match status" value="2"/>
</dbReference>
<dbReference type="CDD" id="cd00051">
    <property type="entry name" value="EFh"/>
    <property type="match status" value="1"/>
</dbReference>
<feature type="domain" description="EF-hand" evidence="3">
    <location>
        <begin position="20"/>
        <end position="55"/>
    </location>
</feature>